<organism evidence="1">
    <name type="scientific">Rhizophora mucronata</name>
    <name type="common">Asiatic mangrove</name>
    <dbReference type="NCBI Taxonomy" id="61149"/>
    <lineage>
        <taxon>Eukaryota</taxon>
        <taxon>Viridiplantae</taxon>
        <taxon>Streptophyta</taxon>
        <taxon>Embryophyta</taxon>
        <taxon>Tracheophyta</taxon>
        <taxon>Spermatophyta</taxon>
        <taxon>Magnoliopsida</taxon>
        <taxon>eudicotyledons</taxon>
        <taxon>Gunneridae</taxon>
        <taxon>Pentapetalae</taxon>
        <taxon>rosids</taxon>
        <taxon>fabids</taxon>
        <taxon>Malpighiales</taxon>
        <taxon>Rhizophoraceae</taxon>
        <taxon>Rhizophora</taxon>
    </lineage>
</organism>
<dbReference type="EMBL" id="GGEC01075562">
    <property type="protein sequence ID" value="MBX56046.1"/>
    <property type="molecule type" value="Transcribed_RNA"/>
</dbReference>
<evidence type="ECO:0000313" key="1">
    <source>
        <dbReference type="EMBL" id="MBX56046.1"/>
    </source>
</evidence>
<dbReference type="AlphaFoldDB" id="A0A2P2PMS9"/>
<accession>A0A2P2PMS9</accession>
<name>A0A2P2PMS9_RHIMU</name>
<sequence>MWKEEIGSPYGVTQITNPMYLSAIYCHLKSNSHQNVYTQKPQYQCDFQLKYFNFTNKTQHILS</sequence>
<proteinExistence type="predicted"/>
<protein>
    <submittedName>
        <fullName evidence="1">Uncharacterized protein</fullName>
    </submittedName>
</protein>
<reference evidence="1" key="1">
    <citation type="submission" date="2018-02" db="EMBL/GenBank/DDBJ databases">
        <title>Rhizophora mucronata_Transcriptome.</title>
        <authorList>
            <person name="Meera S.P."/>
            <person name="Sreeshan A."/>
            <person name="Augustine A."/>
        </authorList>
    </citation>
    <scope>NUCLEOTIDE SEQUENCE</scope>
    <source>
        <tissue evidence="1">Leaf</tissue>
    </source>
</reference>